<comment type="caution">
    <text evidence="2">The sequence shown here is derived from an EMBL/GenBank/DDBJ whole genome shotgun (WGS) entry which is preliminary data.</text>
</comment>
<gene>
    <name evidence="2" type="ORF">H5410_040762</name>
</gene>
<keyword evidence="1" id="KW-0732">Signal</keyword>
<dbReference type="Gene3D" id="3.40.50.1110">
    <property type="entry name" value="SGNH hydrolase"/>
    <property type="match status" value="1"/>
</dbReference>
<feature type="chain" id="PRO_5039944052" description="Zinc finger protein" evidence="1">
    <location>
        <begin position="20"/>
        <end position="135"/>
    </location>
</feature>
<dbReference type="Proteomes" id="UP000824120">
    <property type="component" value="Chromosome 8"/>
</dbReference>
<sequence length="135" mass="14812">MLSSFLVFLLILLFVGCEGKVENGSLKAVFIFGDSIVDQVNNNNITTLIKCNFEPYGKDFMGGKPTGRFTNAKTPSDLIVEELGIKEVMPAYLDPHLRVEDLKTGVSFASGGCGFDPQTSSIAVFYSHLYMLFNV</sequence>
<keyword evidence="3" id="KW-1185">Reference proteome</keyword>
<evidence type="ECO:0000313" key="3">
    <source>
        <dbReference type="Proteomes" id="UP000824120"/>
    </source>
</evidence>
<dbReference type="AlphaFoldDB" id="A0A9J5XSW5"/>
<proteinExistence type="predicted"/>
<evidence type="ECO:0008006" key="4">
    <source>
        <dbReference type="Google" id="ProtNLM"/>
    </source>
</evidence>
<dbReference type="OrthoDB" id="1600564at2759"/>
<organism evidence="2 3">
    <name type="scientific">Solanum commersonii</name>
    <name type="common">Commerson's wild potato</name>
    <name type="synonym">Commerson's nightshade</name>
    <dbReference type="NCBI Taxonomy" id="4109"/>
    <lineage>
        <taxon>Eukaryota</taxon>
        <taxon>Viridiplantae</taxon>
        <taxon>Streptophyta</taxon>
        <taxon>Embryophyta</taxon>
        <taxon>Tracheophyta</taxon>
        <taxon>Spermatophyta</taxon>
        <taxon>Magnoliopsida</taxon>
        <taxon>eudicotyledons</taxon>
        <taxon>Gunneridae</taxon>
        <taxon>Pentapetalae</taxon>
        <taxon>asterids</taxon>
        <taxon>lamiids</taxon>
        <taxon>Solanales</taxon>
        <taxon>Solanaceae</taxon>
        <taxon>Solanoideae</taxon>
        <taxon>Solaneae</taxon>
        <taxon>Solanum</taxon>
    </lineage>
</organism>
<dbReference type="InterPro" id="IPR050592">
    <property type="entry name" value="GDSL_lipolytic_enzyme"/>
</dbReference>
<feature type="signal peptide" evidence="1">
    <location>
        <begin position="1"/>
        <end position="19"/>
    </location>
</feature>
<dbReference type="PANTHER" id="PTHR45642:SF42">
    <property type="entry name" value="GDSL ESTERASE_LIPASE EXL3-LIKE"/>
    <property type="match status" value="1"/>
</dbReference>
<protein>
    <recommendedName>
        <fullName evidence="4">Zinc finger protein</fullName>
    </recommendedName>
</protein>
<dbReference type="GO" id="GO:0005576">
    <property type="term" value="C:extracellular region"/>
    <property type="evidence" value="ECO:0007669"/>
    <property type="project" value="TreeGrafter"/>
</dbReference>
<dbReference type="PANTHER" id="PTHR45642">
    <property type="entry name" value="GDSL ESTERASE/LIPASE EXL3"/>
    <property type="match status" value="1"/>
</dbReference>
<reference evidence="2 3" key="1">
    <citation type="submission" date="2020-09" db="EMBL/GenBank/DDBJ databases">
        <title>De no assembly of potato wild relative species, Solanum commersonii.</title>
        <authorList>
            <person name="Cho K."/>
        </authorList>
    </citation>
    <scope>NUCLEOTIDE SEQUENCE [LARGE SCALE GENOMIC DNA]</scope>
    <source>
        <strain evidence="2">LZ3.2</strain>
        <tissue evidence="2">Leaf</tissue>
    </source>
</reference>
<accession>A0A9J5XSW5</accession>
<name>A0A9J5XSW5_SOLCO</name>
<dbReference type="EMBL" id="JACXVP010000008">
    <property type="protein sequence ID" value="KAG5590248.1"/>
    <property type="molecule type" value="Genomic_DNA"/>
</dbReference>
<evidence type="ECO:0000256" key="1">
    <source>
        <dbReference type="SAM" id="SignalP"/>
    </source>
</evidence>
<dbReference type="InterPro" id="IPR036514">
    <property type="entry name" value="SGNH_hydro_sf"/>
</dbReference>
<evidence type="ECO:0000313" key="2">
    <source>
        <dbReference type="EMBL" id="KAG5590248.1"/>
    </source>
</evidence>